<evidence type="ECO:0000313" key="3">
    <source>
        <dbReference type="Proteomes" id="UP000199355"/>
    </source>
</evidence>
<accession>A0A1G7QVG9</accession>
<evidence type="ECO:0000313" key="2">
    <source>
        <dbReference type="EMBL" id="SDG02512.1"/>
    </source>
</evidence>
<dbReference type="InterPro" id="IPR018959">
    <property type="entry name" value="DUF1989"/>
</dbReference>
<feature type="domain" description="DUF1989" evidence="1">
    <location>
        <begin position="6"/>
        <end position="169"/>
    </location>
</feature>
<dbReference type="STRING" id="571438.SAMN05192586_12426"/>
<name>A0A1G7QVG9_9BACT</name>
<dbReference type="AlphaFoldDB" id="A0A1G7QVG9"/>
<keyword evidence="3" id="KW-1185">Reference proteome</keyword>
<dbReference type="OrthoDB" id="9772660at2"/>
<dbReference type="Pfam" id="PF09347">
    <property type="entry name" value="DUF1989"/>
    <property type="match status" value="1"/>
</dbReference>
<sequence>MSEYITIPARCGAAAIVRAGERIKIVNITGQQVVDTWAFNLRDPLEYMSMQHVRPDLNKGVPGPGDRLATNRRRPVLTMLEDTSNGAHDTFMAACDIYRYMGLGVQGYHANCTDNMYAALRGLGIRVDFCPSPLNLWMNTPIVDNKASWLPPRSKAGDYVVLEASFDCVVVMSACPQDILPINGQQCRPSDVKYVVYKG</sequence>
<organism evidence="2 3">
    <name type="scientific">Desulfovibrio legallii</name>
    <dbReference type="NCBI Taxonomy" id="571438"/>
    <lineage>
        <taxon>Bacteria</taxon>
        <taxon>Pseudomonadati</taxon>
        <taxon>Thermodesulfobacteriota</taxon>
        <taxon>Desulfovibrionia</taxon>
        <taxon>Desulfovibrionales</taxon>
        <taxon>Desulfovibrionaceae</taxon>
        <taxon>Desulfovibrio</taxon>
    </lineage>
</organism>
<reference evidence="3" key="1">
    <citation type="submission" date="2016-10" db="EMBL/GenBank/DDBJ databases">
        <authorList>
            <person name="Varghese N."/>
            <person name="Submissions S."/>
        </authorList>
    </citation>
    <scope>NUCLEOTIDE SEQUENCE [LARGE SCALE GENOMIC DNA]</scope>
    <source>
        <strain evidence="3">KHC7</strain>
    </source>
</reference>
<dbReference type="PANTHER" id="PTHR31527:SF0">
    <property type="entry name" value="RE64534P"/>
    <property type="match status" value="1"/>
</dbReference>
<protein>
    <recommendedName>
        <fullName evidence="1">DUF1989 domain-containing protein</fullName>
    </recommendedName>
</protein>
<evidence type="ECO:0000259" key="1">
    <source>
        <dbReference type="Pfam" id="PF09347"/>
    </source>
</evidence>
<dbReference type="PANTHER" id="PTHR31527">
    <property type="entry name" value="RE64534P"/>
    <property type="match status" value="1"/>
</dbReference>
<gene>
    <name evidence="2" type="ORF">SAMN05192586_12426</name>
</gene>
<dbReference type="Proteomes" id="UP000199355">
    <property type="component" value="Unassembled WGS sequence"/>
</dbReference>
<proteinExistence type="predicted"/>
<dbReference type="RefSeq" id="WP_092155259.1">
    <property type="nucleotide sequence ID" value="NZ_FNBX01000024.1"/>
</dbReference>
<dbReference type="EMBL" id="FNBX01000024">
    <property type="protein sequence ID" value="SDG02512.1"/>
    <property type="molecule type" value="Genomic_DNA"/>
</dbReference>